<evidence type="ECO:0000259" key="12">
    <source>
        <dbReference type="PROSITE" id="PS51721"/>
    </source>
</evidence>
<comment type="caution">
    <text evidence="13">The sequence shown here is derived from an EMBL/GenBank/DDBJ whole genome shotgun (WGS) entry which is preliminary data.</text>
</comment>
<dbReference type="GO" id="GO:0005737">
    <property type="term" value="C:cytoplasm"/>
    <property type="evidence" value="ECO:0007669"/>
    <property type="project" value="UniProtKB-SubCell"/>
</dbReference>
<dbReference type="InterPro" id="IPR010914">
    <property type="entry name" value="RsgA_GTPase_dom"/>
</dbReference>
<evidence type="ECO:0000256" key="3">
    <source>
        <dbReference type="ARBA" id="ARBA00022723"/>
    </source>
</evidence>
<dbReference type="SUPFAM" id="SSF52540">
    <property type="entry name" value="P-loop containing nucleoside triphosphate hydrolases"/>
    <property type="match status" value="1"/>
</dbReference>
<dbReference type="Pfam" id="PF16745">
    <property type="entry name" value="RsgA_N"/>
    <property type="match status" value="1"/>
</dbReference>
<evidence type="ECO:0000256" key="8">
    <source>
        <dbReference type="ARBA" id="ARBA00022884"/>
    </source>
</evidence>
<feature type="domain" description="EngC GTPase" evidence="11">
    <location>
        <begin position="74"/>
        <end position="224"/>
    </location>
</feature>
<keyword evidence="8 10" id="KW-0694">RNA-binding</keyword>
<comment type="similarity">
    <text evidence="10">Belongs to the TRAFAC class YlqF/YawG GTPase family. RsgA subfamily.</text>
</comment>
<feature type="binding site" evidence="10">
    <location>
        <position position="263"/>
    </location>
    <ligand>
        <name>Zn(2+)</name>
        <dbReference type="ChEBI" id="CHEBI:29105"/>
    </ligand>
</feature>
<dbReference type="PROSITE" id="PS51721">
    <property type="entry name" value="G_CP"/>
    <property type="match status" value="1"/>
</dbReference>
<feature type="binding site" evidence="10">
    <location>
        <position position="255"/>
    </location>
    <ligand>
        <name>Zn(2+)</name>
        <dbReference type="ChEBI" id="CHEBI:29105"/>
    </ligand>
</feature>
<evidence type="ECO:0000256" key="6">
    <source>
        <dbReference type="ARBA" id="ARBA00022801"/>
    </source>
</evidence>
<dbReference type="HAMAP" id="MF_01820">
    <property type="entry name" value="GTPase_RsgA"/>
    <property type="match status" value="1"/>
</dbReference>
<comment type="cofactor">
    <cofactor evidence="10">
        <name>Zn(2+)</name>
        <dbReference type="ChEBI" id="CHEBI:29105"/>
    </cofactor>
    <text evidence="10">Binds 1 zinc ion per subunit.</text>
</comment>
<evidence type="ECO:0000256" key="10">
    <source>
        <dbReference type="HAMAP-Rule" id="MF_01820"/>
    </source>
</evidence>
<feature type="domain" description="CP-type G" evidence="12">
    <location>
        <begin position="65"/>
        <end position="226"/>
    </location>
</feature>
<dbReference type="Pfam" id="PF03193">
    <property type="entry name" value="RsgA_GTPase"/>
    <property type="match status" value="1"/>
</dbReference>
<dbReference type="InterPro" id="IPR012340">
    <property type="entry name" value="NA-bd_OB-fold"/>
</dbReference>
<name>A0A2N7AX84_9LACO</name>
<keyword evidence="3 10" id="KW-0479">Metal-binding</keyword>
<dbReference type="Proteomes" id="UP000235649">
    <property type="component" value="Unassembled WGS sequence"/>
</dbReference>
<evidence type="ECO:0000256" key="4">
    <source>
        <dbReference type="ARBA" id="ARBA00022730"/>
    </source>
</evidence>
<sequence>MERTGRIIKSISGFYDVLDDENEELIRTRARGNFRKRKIKPLVGDKVGFDATGDLGYILEILPRENSLVRPPIANIDQAIVVTSSAEPNFSSNLLDKILVNIEHNDIEPLIYLTKADLLTAEKYNDLKQILQGYQTAGYQVFDDQDSYNDDQLEKLEATFADKVTVFTGQSGAGKSTLLNHIDKELGLATAEISQTLNRGKHTTRQVSLFDIADGLVADTPGFSSIDLMEITPEELPSLFPEFLKYSGQCQFRGCRHVNEPNCKVKEELAEGQIMHSRYDNYLYFLNEINSYKKRY</sequence>
<gene>
    <name evidence="10 13" type="primary">rsgA</name>
    <name evidence="13" type="ORF">CBP76_01320</name>
</gene>
<keyword evidence="1 10" id="KW-0963">Cytoplasm</keyword>
<comment type="function">
    <text evidence="10">One of several proteins that assist in the late maturation steps of the functional core of the 30S ribosomal subunit. Helps release RbfA from mature subunits. May play a role in the assembly of ribosomal proteins into the subunit. Circularly permuted GTPase that catalyzes slow GTP hydrolysis, GTPase activity is stimulated by the 30S ribosomal subunit.</text>
</comment>
<dbReference type="GO" id="GO:0005525">
    <property type="term" value="F:GTP binding"/>
    <property type="evidence" value="ECO:0007669"/>
    <property type="project" value="UniProtKB-UniRule"/>
</dbReference>
<reference evidence="13 14" key="1">
    <citation type="submission" date="2017-05" db="EMBL/GenBank/DDBJ databases">
        <title>Lactobacillus nurukis nov., sp. nov., isolated from nuruk.</title>
        <authorList>
            <person name="Kim S.-J."/>
        </authorList>
    </citation>
    <scope>NUCLEOTIDE SEQUENCE [LARGE SCALE GENOMIC DNA]</scope>
    <source>
        <strain evidence="13 14">SYF10-1a</strain>
    </source>
</reference>
<keyword evidence="7 10" id="KW-0862">Zinc</keyword>
<protein>
    <recommendedName>
        <fullName evidence="10">Small ribosomal subunit biogenesis GTPase RsgA</fullName>
        <ecNumber evidence="10">3.6.1.-</ecNumber>
    </recommendedName>
</protein>
<evidence type="ECO:0000256" key="5">
    <source>
        <dbReference type="ARBA" id="ARBA00022741"/>
    </source>
</evidence>
<dbReference type="OrthoDB" id="9809485at2"/>
<feature type="binding site" evidence="10">
    <location>
        <position position="250"/>
    </location>
    <ligand>
        <name>Zn(2+)</name>
        <dbReference type="ChEBI" id="CHEBI:29105"/>
    </ligand>
</feature>
<evidence type="ECO:0000256" key="2">
    <source>
        <dbReference type="ARBA" id="ARBA00022517"/>
    </source>
</evidence>
<dbReference type="InterPro" id="IPR031944">
    <property type="entry name" value="RsgA_N"/>
</dbReference>
<dbReference type="EC" id="3.6.1.-" evidence="10"/>
<evidence type="ECO:0000313" key="14">
    <source>
        <dbReference type="Proteomes" id="UP000235649"/>
    </source>
</evidence>
<dbReference type="InterPro" id="IPR030378">
    <property type="entry name" value="G_CP_dom"/>
</dbReference>
<dbReference type="EMBL" id="NIPR01000003">
    <property type="protein sequence ID" value="PMD73445.1"/>
    <property type="molecule type" value="Genomic_DNA"/>
</dbReference>
<evidence type="ECO:0000259" key="11">
    <source>
        <dbReference type="PROSITE" id="PS50936"/>
    </source>
</evidence>
<feature type="binding site" evidence="10">
    <location>
        <begin position="114"/>
        <end position="117"/>
    </location>
    <ligand>
        <name>GTP</name>
        <dbReference type="ChEBI" id="CHEBI:37565"/>
    </ligand>
</feature>
<dbReference type="NCBIfam" id="TIGR00157">
    <property type="entry name" value="ribosome small subunit-dependent GTPase A"/>
    <property type="match status" value="1"/>
</dbReference>
<dbReference type="CDD" id="cd01854">
    <property type="entry name" value="YjeQ_EngC"/>
    <property type="match status" value="1"/>
</dbReference>
<keyword evidence="5 10" id="KW-0547">Nucleotide-binding</keyword>
<evidence type="ECO:0000256" key="9">
    <source>
        <dbReference type="ARBA" id="ARBA00023134"/>
    </source>
</evidence>
<dbReference type="GO" id="GO:0042274">
    <property type="term" value="P:ribosomal small subunit biogenesis"/>
    <property type="evidence" value="ECO:0007669"/>
    <property type="project" value="UniProtKB-UniRule"/>
</dbReference>
<organism evidence="13 14">
    <name type="scientific">Companilactobacillus nuruki</name>
    <dbReference type="NCBI Taxonomy" id="1993540"/>
    <lineage>
        <taxon>Bacteria</taxon>
        <taxon>Bacillati</taxon>
        <taxon>Bacillota</taxon>
        <taxon>Bacilli</taxon>
        <taxon>Lactobacillales</taxon>
        <taxon>Lactobacillaceae</taxon>
        <taxon>Companilactobacillus</taxon>
    </lineage>
</organism>
<keyword evidence="9 10" id="KW-0342">GTP-binding</keyword>
<dbReference type="InterPro" id="IPR004881">
    <property type="entry name" value="Ribosome_biogen_GTPase_RsgA"/>
</dbReference>
<dbReference type="GO" id="GO:0003924">
    <property type="term" value="F:GTPase activity"/>
    <property type="evidence" value="ECO:0007669"/>
    <property type="project" value="UniProtKB-UniRule"/>
</dbReference>
<dbReference type="PANTHER" id="PTHR32120:SF11">
    <property type="entry name" value="SMALL RIBOSOMAL SUBUNIT BIOGENESIS GTPASE RSGA 1, MITOCHONDRIAL-RELATED"/>
    <property type="match status" value="1"/>
</dbReference>
<dbReference type="CDD" id="cd04466">
    <property type="entry name" value="S1_YloQ_GTPase"/>
    <property type="match status" value="1"/>
</dbReference>
<dbReference type="GO" id="GO:0019843">
    <property type="term" value="F:rRNA binding"/>
    <property type="evidence" value="ECO:0007669"/>
    <property type="project" value="UniProtKB-KW"/>
</dbReference>
<keyword evidence="6 10" id="KW-0378">Hydrolase</keyword>
<dbReference type="AlphaFoldDB" id="A0A2N7AX84"/>
<evidence type="ECO:0000256" key="1">
    <source>
        <dbReference type="ARBA" id="ARBA00022490"/>
    </source>
</evidence>
<evidence type="ECO:0000313" key="13">
    <source>
        <dbReference type="EMBL" id="PMD73445.1"/>
    </source>
</evidence>
<feature type="binding site" evidence="10">
    <location>
        <begin position="169"/>
        <end position="177"/>
    </location>
    <ligand>
        <name>GTP</name>
        <dbReference type="ChEBI" id="CHEBI:37565"/>
    </ligand>
</feature>
<proteinExistence type="inferred from homology"/>
<evidence type="ECO:0000256" key="7">
    <source>
        <dbReference type="ARBA" id="ARBA00022833"/>
    </source>
</evidence>
<dbReference type="GO" id="GO:0046872">
    <property type="term" value="F:metal ion binding"/>
    <property type="evidence" value="ECO:0007669"/>
    <property type="project" value="UniProtKB-KW"/>
</dbReference>
<feature type="binding site" evidence="10">
    <location>
        <position position="257"/>
    </location>
    <ligand>
        <name>Zn(2+)</name>
        <dbReference type="ChEBI" id="CHEBI:29105"/>
    </ligand>
</feature>
<dbReference type="Gene3D" id="2.40.50.140">
    <property type="entry name" value="Nucleic acid-binding proteins"/>
    <property type="match status" value="1"/>
</dbReference>
<keyword evidence="14" id="KW-1185">Reference proteome</keyword>
<keyword evidence="2 10" id="KW-0690">Ribosome biogenesis</keyword>
<dbReference type="PANTHER" id="PTHR32120">
    <property type="entry name" value="SMALL RIBOSOMAL SUBUNIT BIOGENESIS GTPASE RSGA"/>
    <property type="match status" value="1"/>
</dbReference>
<dbReference type="SUPFAM" id="SSF50249">
    <property type="entry name" value="Nucleic acid-binding proteins"/>
    <property type="match status" value="1"/>
</dbReference>
<comment type="subcellular location">
    <subcellularLocation>
        <location evidence="10">Cytoplasm</location>
    </subcellularLocation>
</comment>
<dbReference type="InterPro" id="IPR027417">
    <property type="entry name" value="P-loop_NTPase"/>
</dbReference>
<comment type="subunit">
    <text evidence="10">Monomer. Associates with 30S ribosomal subunit, binds 16S rRNA.</text>
</comment>
<accession>A0A2N7AX84</accession>
<dbReference type="Gene3D" id="1.10.40.50">
    <property type="entry name" value="Probable gtpase engc, domain 3"/>
    <property type="match status" value="1"/>
</dbReference>
<dbReference type="Gene3D" id="3.40.50.300">
    <property type="entry name" value="P-loop containing nucleotide triphosphate hydrolases"/>
    <property type="match status" value="1"/>
</dbReference>
<dbReference type="RefSeq" id="WP_102195127.1">
    <property type="nucleotide sequence ID" value="NZ_NIPR01000003.1"/>
</dbReference>
<keyword evidence="4 10" id="KW-0699">rRNA-binding</keyword>
<dbReference type="PROSITE" id="PS50936">
    <property type="entry name" value="ENGC_GTPASE"/>
    <property type="match status" value="1"/>
</dbReference>